<dbReference type="GO" id="GO:0005886">
    <property type="term" value="C:plasma membrane"/>
    <property type="evidence" value="ECO:0007669"/>
    <property type="project" value="TreeGrafter"/>
</dbReference>
<organism evidence="2 3">
    <name type="scientific">Candidatus Terraquivivens tikiterensis</name>
    <dbReference type="NCBI Taxonomy" id="1980982"/>
    <lineage>
        <taxon>Archaea</taxon>
        <taxon>Nitrososphaerota</taxon>
        <taxon>Candidatus Wolframiiraptoraceae</taxon>
        <taxon>Candidatus Terraquivivens</taxon>
    </lineage>
</organism>
<sequence length="136" mass="15276">MRAPTEVLKSEHRVIEKVVEAMARVGQMLSEGKRVEPVPDRGDSKVHGSFADRCHHGKEERVLFKWMEHMGVPKEGGPIGVMLYEHELGRSYRKAILEALPSYTEGSTEAAKIIAENSQAYANMLSQHIMKTVQDC</sequence>
<gene>
    <name evidence="2" type="ORF">B9J98_03720</name>
</gene>
<evidence type="ECO:0000313" key="3">
    <source>
        <dbReference type="Proteomes" id="UP000244066"/>
    </source>
</evidence>
<accession>A0A2R7Y740</accession>
<dbReference type="Gene3D" id="1.20.120.520">
    <property type="entry name" value="nmb1532 protein domain like"/>
    <property type="match status" value="1"/>
</dbReference>
<dbReference type="InterPro" id="IPR012312">
    <property type="entry name" value="Hemerythrin-like"/>
</dbReference>
<dbReference type="AlphaFoldDB" id="A0A2R7Y740"/>
<protein>
    <recommendedName>
        <fullName evidence="1">Hemerythrin-like domain-containing protein</fullName>
    </recommendedName>
</protein>
<comment type="caution">
    <text evidence="2">The sequence shown here is derived from an EMBL/GenBank/DDBJ whole genome shotgun (WGS) entry which is preliminary data.</text>
</comment>
<dbReference type="PANTHER" id="PTHR39966">
    <property type="entry name" value="BLL2471 PROTEIN-RELATED"/>
    <property type="match status" value="1"/>
</dbReference>
<dbReference type="EMBL" id="NDWU01000007">
    <property type="protein sequence ID" value="PUA32692.1"/>
    <property type="molecule type" value="Genomic_DNA"/>
</dbReference>
<evidence type="ECO:0000313" key="2">
    <source>
        <dbReference type="EMBL" id="PUA32692.1"/>
    </source>
</evidence>
<dbReference type="Proteomes" id="UP000244066">
    <property type="component" value="Unassembled WGS sequence"/>
</dbReference>
<name>A0A2R7Y740_9ARCH</name>
<evidence type="ECO:0000259" key="1">
    <source>
        <dbReference type="Pfam" id="PF01814"/>
    </source>
</evidence>
<proteinExistence type="predicted"/>
<reference evidence="2 3" key="1">
    <citation type="submission" date="2017-04" db="EMBL/GenBank/DDBJ databases">
        <title>Draft Aigarchaeota genome from a New Zealand hot spring.</title>
        <authorList>
            <person name="Reysenbach A.-L."/>
            <person name="Donaho J.A."/>
            <person name="Gerhart J."/>
            <person name="Kelley J.F."/>
            <person name="Kouba K."/>
            <person name="Podar M."/>
            <person name="Stott M."/>
        </authorList>
    </citation>
    <scope>NUCLEOTIDE SEQUENCE [LARGE SCALE GENOMIC DNA]</scope>
    <source>
        <strain evidence="2">NZ13_MG1</strain>
    </source>
</reference>
<feature type="domain" description="Hemerythrin-like" evidence="1">
    <location>
        <begin position="4"/>
        <end position="131"/>
    </location>
</feature>
<dbReference type="PANTHER" id="PTHR39966:SF1">
    <property type="entry name" value="HEMERYTHRIN-LIKE DOMAIN-CONTAINING PROTEIN"/>
    <property type="match status" value="1"/>
</dbReference>
<dbReference type="Pfam" id="PF01814">
    <property type="entry name" value="Hemerythrin"/>
    <property type="match status" value="1"/>
</dbReference>